<feature type="domain" description="C3H1-type" evidence="10">
    <location>
        <begin position="26"/>
        <end position="48"/>
    </location>
</feature>
<dbReference type="InterPro" id="IPR035979">
    <property type="entry name" value="RBD_domain_sf"/>
</dbReference>
<dbReference type="AlphaFoldDB" id="A0A0N5AXY7"/>
<dbReference type="GO" id="GO:0008270">
    <property type="term" value="F:zinc ion binding"/>
    <property type="evidence" value="ECO:0007669"/>
    <property type="project" value="UniProtKB-KW"/>
</dbReference>
<evidence type="ECO:0000313" key="12">
    <source>
        <dbReference type="WBParaSite" id="SMUV_0000982101-mRNA-1"/>
    </source>
</evidence>
<protein>
    <submittedName>
        <fullName evidence="12">Splicing factor U2AF 26 kDa subunit</fullName>
    </submittedName>
</protein>
<evidence type="ECO:0000256" key="5">
    <source>
        <dbReference type="ARBA" id="ARBA00022884"/>
    </source>
</evidence>
<dbReference type="GO" id="GO:0000398">
    <property type="term" value="P:mRNA splicing, via spliceosome"/>
    <property type="evidence" value="ECO:0007669"/>
    <property type="project" value="InterPro"/>
</dbReference>
<dbReference type="SMART" id="SM00360">
    <property type="entry name" value="RRM"/>
    <property type="match status" value="1"/>
</dbReference>
<dbReference type="STRING" id="451379.A0A0N5AXY7"/>
<organism evidence="11 12">
    <name type="scientific">Syphacia muris</name>
    <dbReference type="NCBI Taxonomy" id="451379"/>
    <lineage>
        <taxon>Eukaryota</taxon>
        <taxon>Metazoa</taxon>
        <taxon>Ecdysozoa</taxon>
        <taxon>Nematoda</taxon>
        <taxon>Chromadorea</taxon>
        <taxon>Rhabditida</taxon>
        <taxon>Spirurina</taxon>
        <taxon>Oxyuridomorpha</taxon>
        <taxon>Oxyuroidea</taxon>
        <taxon>Oxyuridae</taxon>
        <taxon>Syphacia</taxon>
    </lineage>
</organism>
<proteinExistence type="predicted"/>
<dbReference type="GO" id="GO:0089701">
    <property type="term" value="C:U2AF complex"/>
    <property type="evidence" value="ECO:0007669"/>
    <property type="project" value="InterPro"/>
</dbReference>
<keyword evidence="4 7" id="KW-0862">Zinc</keyword>
<evidence type="ECO:0000256" key="7">
    <source>
        <dbReference type="PROSITE-ProRule" id="PRU00723"/>
    </source>
</evidence>
<feature type="region of interest" description="Disordered" evidence="8">
    <location>
        <begin position="194"/>
        <end position="278"/>
    </location>
</feature>
<feature type="compositionally biased region" description="Basic residues" evidence="8">
    <location>
        <begin position="194"/>
        <end position="203"/>
    </location>
</feature>
<dbReference type="PRINTS" id="PR01848">
    <property type="entry name" value="U2AUXFACTOR"/>
</dbReference>
<evidence type="ECO:0000256" key="8">
    <source>
        <dbReference type="SAM" id="MobiDB-lite"/>
    </source>
</evidence>
<dbReference type="InterPro" id="IPR012677">
    <property type="entry name" value="Nucleotide-bd_a/b_plait_sf"/>
</dbReference>
<feature type="domain" description="RRM" evidence="9">
    <location>
        <begin position="52"/>
        <end position="149"/>
    </location>
</feature>
<keyword evidence="1 7" id="KW-0479">Metal-binding</keyword>
<dbReference type="SMART" id="SM00356">
    <property type="entry name" value="ZnF_C3H1"/>
    <property type="match status" value="2"/>
</dbReference>
<name>A0A0N5AXY7_9BILA</name>
<dbReference type="Pfam" id="PF00076">
    <property type="entry name" value="RRM_1"/>
    <property type="match status" value="1"/>
</dbReference>
<feature type="compositionally biased region" description="Low complexity" evidence="8">
    <location>
        <begin position="245"/>
        <end position="258"/>
    </location>
</feature>
<keyword evidence="11" id="KW-1185">Reference proteome</keyword>
<evidence type="ECO:0000259" key="10">
    <source>
        <dbReference type="PROSITE" id="PS50103"/>
    </source>
</evidence>
<feature type="zinc finger region" description="C3H1-type" evidence="7">
    <location>
        <begin position="26"/>
        <end position="48"/>
    </location>
</feature>
<dbReference type="Gene3D" id="3.30.70.330">
    <property type="match status" value="1"/>
</dbReference>
<dbReference type="InterPro" id="IPR009145">
    <property type="entry name" value="U2AF_small"/>
</dbReference>
<evidence type="ECO:0000256" key="4">
    <source>
        <dbReference type="ARBA" id="ARBA00022833"/>
    </source>
</evidence>
<keyword evidence="3 7" id="KW-0863">Zinc-finger</keyword>
<dbReference type="InterPro" id="IPR000504">
    <property type="entry name" value="RRM_dom"/>
</dbReference>
<feature type="compositionally biased region" description="Low complexity" evidence="8">
    <location>
        <begin position="269"/>
        <end position="278"/>
    </location>
</feature>
<dbReference type="InterPro" id="IPR000571">
    <property type="entry name" value="Znf_CCCH"/>
</dbReference>
<dbReference type="Proteomes" id="UP000046393">
    <property type="component" value="Unplaced"/>
</dbReference>
<evidence type="ECO:0000256" key="1">
    <source>
        <dbReference type="ARBA" id="ARBA00022723"/>
    </source>
</evidence>
<keyword evidence="2" id="KW-0677">Repeat</keyword>
<dbReference type="InterPro" id="IPR003954">
    <property type="entry name" value="RRM_euk-type"/>
</dbReference>
<dbReference type="PANTHER" id="PTHR12620">
    <property type="entry name" value="U2 SNRNP AUXILIARY FACTOR, SMALL SUBUNIT"/>
    <property type="match status" value="1"/>
</dbReference>
<dbReference type="PROSITE" id="PS50103">
    <property type="entry name" value="ZF_C3H1"/>
    <property type="match status" value="2"/>
</dbReference>
<feature type="domain" description="C3H1-type" evidence="10">
    <location>
        <begin position="151"/>
        <end position="178"/>
    </location>
</feature>
<evidence type="ECO:0000259" key="9">
    <source>
        <dbReference type="PROSITE" id="PS50102"/>
    </source>
</evidence>
<feature type="compositionally biased region" description="Low complexity" evidence="8">
    <location>
        <begin position="1"/>
        <end position="17"/>
    </location>
</feature>
<feature type="region of interest" description="Disordered" evidence="8">
    <location>
        <begin position="1"/>
        <end position="20"/>
    </location>
</feature>
<evidence type="ECO:0000313" key="11">
    <source>
        <dbReference type="Proteomes" id="UP000046393"/>
    </source>
</evidence>
<keyword evidence="5 6" id="KW-0694">RNA-binding</keyword>
<reference evidence="12" key="1">
    <citation type="submission" date="2017-02" db="UniProtKB">
        <authorList>
            <consortium name="WormBaseParasite"/>
        </authorList>
    </citation>
    <scope>IDENTIFICATION</scope>
</reference>
<dbReference type="SMART" id="SM00361">
    <property type="entry name" value="RRM_1"/>
    <property type="match status" value="1"/>
</dbReference>
<dbReference type="PROSITE" id="PS50102">
    <property type="entry name" value="RRM"/>
    <property type="match status" value="1"/>
</dbReference>
<dbReference type="WBParaSite" id="SMUV_0000982101-mRNA-1">
    <property type="protein sequence ID" value="SMUV_0000982101-mRNA-1"/>
    <property type="gene ID" value="SMUV_0000982101"/>
</dbReference>
<feature type="zinc finger region" description="C3H1-type" evidence="7">
    <location>
        <begin position="151"/>
        <end position="178"/>
    </location>
</feature>
<evidence type="ECO:0000256" key="6">
    <source>
        <dbReference type="PROSITE-ProRule" id="PRU00176"/>
    </source>
</evidence>
<accession>A0A0N5AXY7</accession>
<evidence type="ECO:0000256" key="3">
    <source>
        <dbReference type="ARBA" id="ARBA00022771"/>
    </source>
</evidence>
<evidence type="ECO:0000256" key="2">
    <source>
        <dbReference type="ARBA" id="ARBA00022737"/>
    </source>
</evidence>
<dbReference type="SUPFAM" id="SSF54928">
    <property type="entry name" value="RNA-binding domain, RBD"/>
    <property type="match status" value="1"/>
</dbReference>
<sequence>MTLSSCENESSSSRTSSPFHKNDSGCPFYNKIGACRHGNKCSKLHIIPEASKTIILKNLHYGFNPLIHAGSSENTAQREFDEFYAEVFSEIDEQYGRIEEMIVSDNIGEHMIGNVYIKFSNESDAQNAVKHLNNRWFDGRPIHCELSPVEDFKAACCRQYDYGECDRGRFCNFLHIKEAGAAVKRRLLKRQQRLQRKRLKNKYSNRQPKRSDDHNNSSNDIGDNDRNSLPKKYQITSSDDETSETDTNSRTTTSESSTPIAFREDRYPSDASDSDSGTDSIVLAHMQMIRKQKWEDLRNRLEYQPKWDDDREQSFIFSLL</sequence>
<dbReference type="GO" id="GO:0003723">
    <property type="term" value="F:RNA binding"/>
    <property type="evidence" value="ECO:0007669"/>
    <property type="project" value="UniProtKB-UniRule"/>
</dbReference>